<reference evidence="1" key="1">
    <citation type="submission" date="2023-04" db="EMBL/GenBank/DDBJ databases">
        <authorList>
            <person name="Vijverberg K."/>
            <person name="Xiong W."/>
            <person name="Schranz E."/>
        </authorList>
    </citation>
    <scope>NUCLEOTIDE SEQUENCE</scope>
</reference>
<dbReference type="EMBL" id="OX465086">
    <property type="protein sequence ID" value="CAI9263756.1"/>
    <property type="molecule type" value="Genomic_DNA"/>
</dbReference>
<gene>
    <name evidence="1" type="ORF">LSALG_LOCUS4433</name>
</gene>
<accession>A0AA35URL0</accession>
<protein>
    <submittedName>
        <fullName evidence="1">Uncharacterized protein</fullName>
    </submittedName>
</protein>
<dbReference type="Proteomes" id="UP001177003">
    <property type="component" value="Chromosome 0"/>
</dbReference>
<evidence type="ECO:0000313" key="1">
    <source>
        <dbReference type="EMBL" id="CAI9263756.1"/>
    </source>
</evidence>
<organism evidence="1 2">
    <name type="scientific">Lactuca saligna</name>
    <name type="common">Willowleaf lettuce</name>
    <dbReference type="NCBI Taxonomy" id="75948"/>
    <lineage>
        <taxon>Eukaryota</taxon>
        <taxon>Viridiplantae</taxon>
        <taxon>Streptophyta</taxon>
        <taxon>Embryophyta</taxon>
        <taxon>Tracheophyta</taxon>
        <taxon>Spermatophyta</taxon>
        <taxon>Magnoliopsida</taxon>
        <taxon>eudicotyledons</taxon>
        <taxon>Gunneridae</taxon>
        <taxon>Pentapetalae</taxon>
        <taxon>asterids</taxon>
        <taxon>campanulids</taxon>
        <taxon>Asterales</taxon>
        <taxon>Asteraceae</taxon>
        <taxon>Cichorioideae</taxon>
        <taxon>Cichorieae</taxon>
        <taxon>Lactucinae</taxon>
        <taxon>Lactuca</taxon>
    </lineage>
</organism>
<keyword evidence="2" id="KW-1185">Reference proteome</keyword>
<proteinExistence type="predicted"/>
<evidence type="ECO:0000313" key="2">
    <source>
        <dbReference type="Proteomes" id="UP001177003"/>
    </source>
</evidence>
<dbReference type="AlphaFoldDB" id="A0AA35URL0"/>
<name>A0AA35URL0_LACSI</name>
<sequence length="180" mass="19705">MLHLLLHQREESNLIKGKNLPLLHNRVKANVLNPNPIPPPTHEVTPPLNDYVPSPPSSLKKTTFTPITIKSCPPPVSSQPPTSIPVSILIFTECTIPPQASSAPISSVNVSDMGANASGFSSHFTQPISSIRIDDPDIIFGDDEDDMGEFTYIPFQIRIYSEDEASARGNSNLFMRRSTS</sequence>